<dbReference type="RefSeq" id="WP_112276324.1">
    <property type="nucleotide sequence ID" value="NZ_SWMS01000035.1"/>
</dbReference>
<evidence type="ECO:0000313" key="3">
    <source>
        <dbReference type="EMBL" id="TKG60624.1"/>
    </source>
</evidence>
<dbReference type="InterPro" id="IPR018376">
    <property type="entry name" value="Enoyl-CoA_hyd/isom_CS"/>
</dbReference>
<keyword evidence="4" id="KW-1185">Reference proteome</keyword>
<organism evidence="3 4">
    <name type="scientific">Prauserella endophytica</name>
    <dbReference type="NCBI Taxonomy" id="1592324"/>
    <lineage>
        <taxon>Bacteria</taxon>
        <taxon>Bacillati</taxon>
        <taxon>Actinomycetota</taxon>
        <taxon>Actinomycetes</taxon>
        <taxon>Pseudonocardiales</taxon>
        <taxon>Pseudonocardiaceae</taxon>
        <taxon>Prauserella</taxon>
        <taxon>Prauserella coralliicola group</taxon>
    </lineage>
</organism>
<dbReference type="InterPro" id="IPR051683">
    <property type="entry name" value="Enoyl-CoA_Hydratase/Isomerase"/>
</dbReference>
<reference evidence="3 4" key="1">
    <citation type="journal article" date="2015" name="Antonie Van Leeuwenhoek">
        <title>Prauserella endophytica sp. nov., an endophytic actinobacterium isolated from Tamarix taklamakanensis.</title>
        <authorList>
            <person name="Liu J.M."/>
            <person name="Habden X."/>
            <person name="Guo L."/>
            <person name="Tuo L."/>
            <person name="Jiang Z.K."/>
            <person name="Liu S.W."/>
            <person name="Liu X.F."/>
            <person name="Chen L."/>
            <person name="Li R.F."/>
            <person name="Zhang Y.Q."/>
            <person name="Sun C.H."/>
        </authorList>
    </citation>
    <scope>NUCLEOTIDE SEQUENCE [LARGE SCALE GENOMIC DNA]</scope>
    <source>
        <strain evidence="3 4">CGMCC 4.7182</strain>
    </source>
</reference>
<dbReference type="InterPro" id="IPR029045">
    <property type="entry name" value="ClpP/crotonase-like_dom_sf"/>
</dbReference>
<dbReference type="CDD" id="cd06558">
    <property type="entry name" value="crotonase-like"/>
    <property type="match status" value="1"/>
</dbReference>
<dbReference type="SUPFAM" id="SSF52096">
    <property type="entry name" value="ClpP/crotonase"/>
    <property type="match status" value="1"/>
</dbReference>
<dbReference type="InterPro" id="IPR001753">
    <property type="entry name" value="Enoyl-CoA_hydra/iso"/>
</dbReference>
<accession>A0ABY2RU51</accession>
<dbReference type="Proteomes" id="UP000309992">
    <property type="component" value="Unassembled WGS sequence"/>
</dbReference>
<dbReference type="PANTHER" id="PTHR42964:SF1">
    <property type="entry name" value="POLYKETIDE BIOSYNTHESIS ENOYL-COA HYDRATASE PKSH-RELATED"/>
    <property type="match status" value="1"/>
</dbReference>
<protein>
    <submittedName>
        <fullName evidence="3">Enoyl-CoA hydratase/isomerase family protein</fullName>
    </submittedName>
</protein>
<evidence type="ECO:0000256" key="2">
    <source>
        <dbReference type="RuleBase" id="RU003707"/>
    </source>
</evidence>
<evidence type="ECO:0000256" key="1">
    <source>
        <dbReference type="ARBA" id="ARBA00005254"/>
    </source>
</evidence>
<dbReference type="Pfam" id="PF00378">
    <property type="entry name" value="ECH_1"/>
    <property type="match status" value="1"/>
</dbReference>
<proteinExistence type="inferred from homology"/>
<evidence type="ECO:0000313" key="4">
    <source>
        <dbReference type="Proteomes" id="UP000309992"/>
    </source>
</evidence>
<comment type="caution">
    <text evidence="3">The sequence shown here is derived from an EMBL/GenBank/DDBJ whole genome shotgun (WGS) entry which is preliminary data.</text>
</comment>
<comment type="similarity">
    <text evidence="1 2">Belongs to the enoyl-CoA hydratase/isomerase family.</text>
</comment>
<dbReference type="Gene3D" id="3.90.226.10">
    <property type="entry name" value="2-enoyl-CoA Hydratase, Chain A, domain 1"/>
    <property type="match status" value="1"/>
</dbReference>
<name>A0ABY2RU51_9PSEU</name>
<dbReference type="PANTHER" id="PTHR42964">
    <property type="entry name" value="ENOYL-COA HYDRATASE"/>
    <property type="match status" value="1"/>
</dbReference>
<dbReference type="PROSITE" id="PS00166">
    <property type="entry name" value="ENOYL_COA_HYDRATASE"/>
    <property type="match status" value="1"/>
</dbReference>
<gene>
    <name evidence="3" type="ORF">FCN18_34905</name>
</gene>
<dbReference type="EMBL" id="SWMS01000035">
    <property type="protein sequence ID" value="TKG60624.1"/>
    <property type="molecule type" value="Genomic_DNA"/>
</dbReference>
<sequence>MTSSSSVVGYRTEGSTAWLTLNRPEARNALSFEVLDGISASLARAAEDSSVRAVVMAASGSVFCAGADLKMVLGSLHDEGPGRFLRRAAEVFEEVARHPHPVIAAVQGHVVAGGLELVLACDLVVAAESATFSDGHTRYGLFPAAGGATRLPRRIGANRAKQLLFTAESWSSERMREAGLVNEVVADDALADHTRELADTIGRRSPLGLAGIKRVVDESIDKPLGDALAAELAACEEYSASADFKEGLRAFTERREPTFLGE</sequence>